<evidence type="ECO:0000313" key="3">
    <source>
        <dbReference type="EMBL" id="AAR26960.1"/>
    </source>
</evidence>
<organism evidence="3">
    <name type="scientific">Feldmannia irregularis virus a</name>
    <dbReference type="NCBI Taxonomy" id="231992"/>
    <lineage>
        <taxon>Viruses</taxon>
        <taxon>Varidnaviria</taxon>
        <taxon>Bamfordvirae</taxon>
        <taxon>Nucleocytoviricota</taxon>
        <taxon>Megaviricetes</taxon>
        <taxon>Algavirales</taxon>
        <taxon>Phycodnaviridae</taxon>
        <taxon>Phaeovirus</taxon>
        <taxon>Phaeovirus irregularis</taxon>
    </lineage>
</organism>
<dbReference type="GeneID" id="41332254"/>
<sequence length="229" mass="25869">MCRDGRMPKRKHKPREMSFVFEKDEDDSTWSCPLLCQRCAYVRPNGEQCKKRVCVGHPFCWIHVRAAFGVTVKTSTIPNAGKGLFATRDFKKNTWICPYFGEIIDANCFVQRYPGKATAPYAEMLPLNTTPRKYVDSACTRSVGSLANGKFKGDGSVSSLRHHNCFTRYRPVGDGFKGVWLKSTKTIKAGDEIFNWYGEGNYNLFASNHSTKRRTKAPDSRPCPASQSD</sequence>
<evidence type="ECO:0000256" key="1">
    <source>
        <dbReference type="SAM" id="MobiDB-lite"/>
    </source>
</evidence>
<protein>
    <submittedName>
        <fullName evidence="3">FirrV-1-G2</fullName>
    </submittedName>
</protein>
<dbReference type="InterPro" id="IPR001214">
    <property type="entry name" value="SET_dom"/>
</dbReference>
<evidence type="ECO:0000259" key="2">
    <source>
        <dbReference type="PROSITE" id="PS50280"/>
    </source>
</evidence>
<dbReference type="PROSITE" id="PS50280">
    <property type="entry name" value="SET"/>
    <property type="match status" value="1"/>
</dbReference>
<reference evidence="3" key="2">
    <citation type="submission" date="2003-01" db="EMBL/GenBank/DDBJ databases">
        <title>Partial Nucleotide Sequence of the Feldmannia irregularis Virus FirrV-1 Genome: On the Evolution of Large Phaeoviral Genomes.</title>
        <authorList>
            <person name="Delaroque N."/>
            <person name="Knippers R."/>
            <person name="Mueller D.G."/>
            <person name="Boland W."/>
        </authorList>
    </citation>
    <scope>NUCLEOTIDE SEQUENCE</scope>
    <source>
        <strain evidence="3">FirrV-1</strain>
    </source>
</reference>
<name>Q6XLV1_9PHYC</name>
<dbReference type="InterPro" id="IPR046341">
    <property type="entry name" value="SET_dom_sf"/>
</dbReference>
<dbReference type="KEGG" id="vg:41332254"/>
<dbReference type="Gene3D" id="2.170.270.10">
    <property type="entry name" value="SET domain"/>
    <property type="match status" value="1"/>
</dbReference>
<dbReference type="Pfam" id="PF00856">
    <property type="entry name" value="SET"/>
    <property type="match status" value="1"/>
</dbReference>
<dbReference type="EMBL" id="AY225139">
    <property type="protein sequence ID" value="AAR26960.1"/>
    <property type="molecule type" value="Genomic_DNA"/>
</dbReference>
<dbReference type="RefSeq" id="YP_009665608.1">
    <property type="nucleotide sequence ID" value="NC_043250.1"/>
</dbReference>
<feature type="domain" description="SET" evidence="2">
    <location>
        <begin position="68"/>
        <end position="198"/>
    </location>
</feature>
<dbReference type="SUPFAM" id="SSF82199">
    <property type="entry name" value="SET domain"/>
    <property type="match status" value="1"/>
</dbReference>
<accession>Q6XLV1</accession>
<reference evidence="3" key="1">
    <citation type="journal article" date="2003" name="J. Mol. Evol.">
        <title>Comparisons of two large phaeoviral genomes and evolutionary implications.</title>
        <authorList>
            <person name="Delaroque N."/>
            <person name="Boland W."/>
            <person name="Muller D.G."/>
            <person name="Knippers R."/>
        </authorList>
    </citation>
    <scope>NUCLEOTIDE SEQUENCE</scope>
    <source>
        <strain evidence="3">FirrV-1</strain>
    </source>
</reference>
<dbReference type="SMART" id="SM00317">
    <property type="entry name" value="SET"/>
    <property type="match status" value="1"/>
</dbReference>
<proteinExistence type="predicted"/>
<feature type="region of interest" description="Disordered" evidence="1">
    <location>
        <begin position="210"/>
        <end position="229"/>
    </location>
</feature>